<evidence type="ECO:0000313" key="1">
    <source>
        <dbReference type="EMBL" id="CAE8649081.1"/>
    </source>
</evidence>
<dbReference type="Proteomes" id="UP000626109">
    <property type="component" value="Unassembled WGS sequence"/>
</dbReference>
<reference evidence="1" key="1">
    <citation type="submission" date="2021-02" db="EMBL/GenBank/DDBJ databases">
        <authorList>
            <person name="Dougan E. K."/>
            <person name="Rhodes N."/>
            <person name="Thang M."/>
            <person name="Chan C."/>
        </authorList>
    </citation>
    <scope>NUCLEOTIDE SEQUENCE</scope>
</reference>
<evidence type="ECO:0000313" key="3">
    <source>
        <dbReference type="Proteomes" id="UP000626109"/>
    </source>
</evidence>
<dbReference type="EMBL" id="CAJNNW010024378">
    <property type="protein sequence ID" value="CAE8672130.1"/>
    <property type="molecule type" value="Genomic_DNA"/>
</dbReference>
<dbReference type="AlphaFoldDB" id="A0A813IEA5"/>
<name>A0A813IEA5_POLGL</name>
<proteinExistence type="predicted"/>
<evidence type="ECO:0008006" key="4">
    <source>
        <dbReference type="Google" id="ProtNLM"/>
    </source>
</evidence>
<dbReference type="Gene3D" id="3.40.50.300">
    <property type="entry name" value="P-loop containing nucleotide triphosphate hydrolases"/>
    <property type="match status" value="1"/>
</dbReference>
<evidence type="ECO:0000313" key="2">
    <source>
        <dbReference type="EMBL" id="CAE8672130.1"/>
    </source>
</evidence>
<sequence length="200" mass="22039">SSLLEPLEKIFDAAPKPQKGSTFPLTSVVESDIILWQDYDHDDQTVKFTDLLALFVGESVGIRRPGQNNIKVRNVAPCFYSGRAMIRSQLRDSVARDSYNSMMDERFTIFEFFHPLPMTMRQADWPQCAKCCADLILSGSEPAEVGAALGSTVANTSPSSVSLQTPDLVAQLSQLANLFSTGLLTVDEFAAAKRRLFGQQ</sequence>
<organism evidence="1 3">
    <name type="scientific">Polarella glacialis</name>
    <name type="common">Dinoflagellate</name>
    <dbReference type="NCBI Taxonomy" id="89957"/>
    <lineage>
        <taxon>Eukaryota</taxon>
        <taxon>Sar</taxon>
        <taxon>Alveolata</taxon>
        <taxon>Dinophyceae</taxon>
        <taxon>Suessiales</taxon>
        <taxon>Suessiaceae</taxon>
        <taxon>Polarella</taxon>
    </lineage>
</organism>
<accession>A0A813IEA5</accession>
<gene>
    <name evidence="2" type="ORF">PGLA2088_LOCUS17901</name>
    <name evidence="1" type="ORF">PGLA2088_LOCUS7112</name>
</gene>
<protein>
    <recommendedName>
        <fullName evidence="4">SHOCT domain-containing protein</fullName>
    </recommendedName>
</protein>
<feature type="non-terminal residue" evidence="1">
    <location>
        <position position="200"/>
    </location>
</feature>
<dbReference type="EMBL" id="CAJNNW010007208">
    <property type="protein sequence ID" value="CAE8649081.1"/>
    <property type="molecule type" value="Genomic_DNA"/>
</dbReference>
<comment type="caution">
    <text evidence="1">The sequence shown here is derived from an EMBL/GenBank/DDBJ whole genome shotgun (WGS) entry which is preliminary data.</text>
</comment>
<dbReference type="InterPro" id="IPR027417">
    <property type="entry name" value="P-loop_NTPase"/>
</dbReference>